<sequence>MNTRTDPPDDARADGGDDELLPCGRRLADVWAEWEHRADARHPDARHDARHPDPRHPDPRHPDPRHPDGARTGAGHRDTCPHCRRAVSGLDRLEAAVRELREEAADAPAHDAEPLTRRIMDLVRLELRPGRPLPLGEPAEDLWIMETVAARTLRAAAETVAGVRAGSCRVFAEDEPGGGAVRLRLDIHAPAGSGLQRIAESVRRRVREAADRELGLSLGAVDIRVTDLVDEAPDERAGGAV</sequence>
<feature type="coiled-coil region" evidence="1">
    <location>
        <begin position="83"/>
        <end position="110"/>
    </location>
</feature>
<protein>
    <recommendedName>
        <fullName evidence="5">Asp23/Gls24 family envelope stress response protein</fullName>
    </recommendedName>
</protein>
<feature type="compositionally biased region" description="Basic and acidic residues" evidence="2">
    <location>
        <begin position="39"/>
        <end position="81"/>
    </location>
</feature>
<dbReference type="PATRIC" id="fig|700597.3.peg.6731"/>
<comment type="caution">
    <text evidence="3">The sequence shown here is derived from an EMBL/GenBank/DDBJ whole genome shotgun (WGS) entry which is preliminary data.</text>
</comment>
<gene>
    <name evidence="3" type="ORF">SZN_34502</name>
</gene>
<reference evidence="3 4" key="1">
    <citation type="submission" date="2011-08" db="EMBL/GenBank/DDBJ databases">
        <authorList>
            <person name="Lin Y."/>
            <person name="Hao X."/>
            <person name="Johnstone L."/>
            <person name="Miller S.J."/>
            <person name="Wei G."/>
            <person name="Rensing C."/>
        </authorList>
    </citation>
    <scope>NUCLEOTIDE SEQUENCE [LARGE SCALE GENOMIC DNA]</scope>
    <source>
        <strain evidence="3 4">K42</strain>
    </source>
</reference>
<keyword evidence="1" id="KW-0175">Coiled coil</keyword>
<proteinExistence type="predicted"/>
<feature type="compositionally biased region" description="Basic and acidic residues" evidence="2">
    <location>
        <begin position="1"/>
        <end position="15"/>
    </location>
</feature>
<feature type="region of interest" description="Disordered" evidence="2">
    <location>
        <begin position="1"/>
        <end position="22"/>
    </location>
</feature>
<dbReference type="RefSeq" id="WP_007504097.1">
    <property type="nucleotide sequence ID" value="NZ_AGBF01000265.1"/>
</dbReference>
<dbReference type="Proteomes" id="UP000004217">
    <property type="component" value="Unassembled WGS sequence"/>
</dbReference>
<dbReference type="EMBL" id="AGBF01000265">
    <property type="protein sequence ID" value="EGX55119.1"/>
    <property type="molecule type" value="Genomic_DNA"/>
</dbReference>
<dbReference type="AlphaFoldDB" id="G2GMZ5"/>
<accession>G2GMZ5</accession>
<evidence type="ECO:0008006" key="5">
    <source>
        <dbReference type="Google" id="ProtNLM"/>
    </source>
</evidence>
<evidence type="ECO:0000313" key="4">
    <source>
        <dbReference type="Proteomes" id="UP000004217"/>
    </source>
</evidence>
<dbReference type="OrthoDB" id="3711227at2"/>
<feature type="region of interest" description="Disordered" evidence="2">
    <location>
        <begin position="39"/>
        <end position="82"/>
    </location>
</feature>
<name>G2GMZ5_9ACTN</name>
<evidence type="ECO:0000256" key="1">
    <source>
        <dbReference type="SAM" id="Coils"/>
    </source>
</evidence>
<evidence type="ECO:0000256" key="2">
    <source>
        <dbReference type="SAM" id="MobiDB-lite"/>
    </source>
</evidence>
<keyword evidence="4" id="KW-1185">Reference proteome</keyword>
<organism evidence="3 4">
    <name type="scientific">Streptomyces zinciresistens K42</name>
    <dbReference type="NCBI Taxonomy" id="700597"/>
    <lineage>
        <taxon>Bacteria</taxon>
        <taxon>Bacillati</taxon>
        <taxon>Actinomycetota</taxon>
        <taxon>Actinomycetes</taxon>
        <taxon>Kitasatosporales</taxon>
        <taxon>Streptomycetaceae</taxon>
        <taxon>Streptomyces</taxon>
    </lineage>
</organism>
<evidence type="ECO:0000313" key="3">
    <source>
        <dbReference type="EMBL" id="EGX55119.1"/>
    </source>
</evidence>